<dbReference type="Proteomes" id="UP001165287">
    <property type="component" value="Unassembled WGS sequence"/>
</dbReference>
<keyword evidence="1" id="KW-0812">Transmembrane</keyword>
<evidence type="ECO:0000313" key="2">
    <source>
        <dbReference type="EMBL" id="MBZ5749058.1"/>
    </source>
</evidence>
<evidence type="ECO:0000256" key="1">
    <source>
        <dbReference type="SAM" id="Phobius"/>
    </source>
</evidence>
<keyword evidence="3" id="KW-1185">Reference proteome</keyword>
<sequence>MTKKQEHLLIYSGILVSMGITLAIIYYLYFSTFKMEYDIGLLFITLTACVIIASIWLHKKMANKIDLFSPFIIPNILFFIIYVLKPIYIVKVGETGVGEFNVHILTEYEKLHFSKATLYTLIAVFVYNVALHYFLYLSIKKYKKVEVQSVIKKNVRVLFNNKYVYGLSLIALVISSIAILYLFSTAGGISNYMASLSLRNELLKGLGVILLLANVSKICLFIFTLKMLCNEKNKLSDYYIWILLFTITLSILLLTGGRSTLLYGILVLLILRHYLVKKVNFNQALSLGAFLFFLIVIVYRVLIRDIHFASNKGKSFLEILIKAITDFPNYFFGGYDVIQFDALLFLLKEKQNYNFLTGETILSAIVSPIPRAIYPEKGYGAMTYFTKNFFPEFYYPNNVEVNISFIGEMYLNFGLIGILLGMLFVAGILSFFYTRFVFNKSPFFLLIYSITIVRIVSLFRGDTYNFSTFYIQDLIPILGIWFILTFVKKIPSSKN</sequence>
<dbReference type="Pfam" id="PF14296">
    <property type="entry name" value="O-ag_pol_Wzy"/>
    <property type="match status" value="1"/>
</dbReference>
<feature type="transmembrane region" description="Helical" evidence="1">
    <location>
        <begin position="41"/>
        <end position="58"/>
    </location>
</feature>
<gene>
    <name evidence="2" type="ORF">K9V48_02105</name>
</gene>
<reference evidence="2" key="1">
    <citation type="submission" date="2024-05" db="EMBL/GenBank/DDBJ databases">
        <title>Metabacillus sp. nov., isolated from the rhizosphere soil of tomato plants.</title>
        <authorList>
            <person name="Ma R."/>
        </authorList>
    </citation>
    <scope>NUCLEOTIDE SEQUENCE</scope>
    <source>
        <strain evidence="2">DBTR6</strain>
    </source>
</reference>
<feature type="transmembrane region" description="Helical" evidence="1">
    <location>
        <begin position="409"/>
        <end position="431"/>
    </location>
</feature>
<dbReference type="EMBL" id="JAIQUM010000003">
    <property type="protein sequence ID" value="MBZ5749058.1"/>
    <property type="molecule type" value="Genomic_DNA"/>
</dbReference>
<accession>A0ABS7UM76</accession>
<keyword evidence="1" id="KW-0472">Membrane</keyword>
<dbReference type="RefSeq" id="WP_224136488.1">
    <property type="nucleotide sequence ID" value="NZ_JAIQUM010000003.1"/>
</dbReference>
<feature type="transmembrane region" description="Helical" evidence="1">
    <location>
        <begin position="260"/>
        <end position="276"/>
    </location>
</feature>
<feature type="transmembrane region" description="Helical" evidence="1">
    <location>
        <begin position="467"/>
        <end position="487"/>
    </location>
</feature>
<proteinExistence type="predicted"/>
<name>A0ABS7UM76_9BACI</name>
<protein>
    <submittedName>
        <fullName evidence="2">Oligosaccharide repeat unit polymerase</fullName>
    </submittedName>
</protein>
<feature type="transmembrane region" description="Helical" evidence="1">
    <location>
        <begin position="203"/>
        <end position="225"/>
    </location>
</feature>
<dbReference type="InterPro" id="IPR029468">
    <property type="entry name" value="O-ag_pol_Wzy"/>
</dbReference>
<dbReference type="NCBIfam" id="TIGR04370">
    <property type="entry name" value="glyco_rpt_poly"/>
    <property type="match status" value="1"/>
</dbReference>
<feature type="transmembrane region" description="Helical" evidence="1">
    <location>
        <begin position="443"/>
        <end position="461"/>
    </location>
</feature>
<feature type="transmembrane region" description="Helical" evidence="1">
    <location>
        <begin position="65"/>
        <end position="84"/>
    </location>
</feature>
<feature type="transmembrane region" description="Helical" evidence="1">
    <location>
        <begin position="163"/>
        <end position="183"/>
    </location>
</feature>
<feature type="transmembrane region" description="Helical" evidence="1">
    <location>
        <begin position="283"/>
        <end position="302"/>
    </location>
</feature>
<organism evidence="2 3">
    <name type="scientific">Metabacillus rhizolycopersici</name>
    <dbReference type="NCBI Taxonomy" id="2875709"/>
    <lineage>
        <taxon>Bacteria</taxon>
        <taxon>Bacillati</taxon>
        <taxon>Bacillota</taxon>
        <taxon>Bacilli</taxon>
        <taxon>Bacillales</taxon>
        <taxon>Bacillaceae</taxon>
        <taxon>Metabacillus</taxon>
    </lineage>
</organism>
<evidence type="ECO:0000313" key="3">
    <source>
        <dbReference type="Proteomes" id="UP001165287"/>
    </source>
</evidence>
<feature type="transmembrane region" description="Helical" evidence="1">
    <location>
        <begin position="116"/>
        <end position="136"/>
    </location>
</feature>
<comment type="caution">
    <text evidence="2">The sequence shown here is derived from an EMBL/GenBank/DDBJ whole genome shotgun (WGS) entry which is preliminary data.</text>
</comment>
<feature type="transmembrane region" description="Helical" evidence="1">
    <location>
        <begin position="7"/>
        <end position="29"/>
    </location>
</feature>
<keyword evidence="1" id="KW-1133">Transmembrane helix</keyword>